<evidence type="ECO:0000256" key="1">
    <source>
        <dbReference type="SAM" id="MobiDB-lite"/>
    </source>
</evidence>
<dbReference type="AlphaFoldDB" id="A0A5E4CJS3"/>
<feature type="compositionally biased region" description="Polar residues" evidence="1">
    <location>
        <begin position="1"/>
        <end position="25"/>
    </location>
</feature>
<feature type="non-terminal residue" evidence="2">
    <location>
        <position position="58"/>
    </location>
</feature>
<protein>
    <submittedName>
        <fullName evidence="2">Uncharacterized protein</fullName>
    </submittedName>
</protein>
<dbReference type="EMBL" id="CABDUW010001499">
    <property type="protein sequence ID" value="VTJ82115.1"/>
    <property type="molecule type" value="Genomic_DNA"/>
</dbReference>
<evidence type="ECO:0000313" key="2">
    <source>
        <dbReference type="EMBL" id="VTJ82115.1"/>
    </source>
</evidence>
<comment type="caution">
    <text evidence="2">The sequence shown here is derived from an EMBL/GenBank/DDBJ whole genome shotgun (WGS) entry which is preliminary data.</text>
</comment>
<reference evidence="2" key="1">
    <citation type="submission" date="2019-04" db="EMBL/GenBank/DDBJ databases">
        <authorList>
            <person name="Alioto T."/>
            <person name="Alioto T."/>
        </authorList>
    </citation>
    <scope>NUCLEOTIDE SEQUENCE [LARGE SCALE GENOMIC DNA]</scope>
</reference>
<dbReference type="Proteomes" id="UP000335636">
    <property type="component" value="Unassembled WGS sequence"/>
</dbReference>
<gene>
    <name evidence="2" type="ORF">MONAX_5E038645</name>
</gene>
<name>A0A5E4CJS3_MARMO</name>
<evidence type="ECO:0000313" key="3">
    <source>
        <dbReference type="Proteomes" id="UP000335636"/>
    </source>
</evidence>
<organism evidence="2 3">
    <name type="scientific">Marmota monax</name>
    <name type="common">Woodchuck</name>
    <dbReference type="NCBI Taxonomy" id="9995"/>
    <lineage>
        <taxon>Eukaryota</taxon>
        <taxon>Metazoa</taxon>
        <taxon>Chordata</taxon>
        <taxon>Craniata</taxon>
        <taxon>Vertebrata</taxon>
        <taxon>Euteleostomi</taxon>
        <taxon>Mammalia</taxon>
        <taxon>Eutheria</taxon>
        <taxon>Euarchontoglires</taxon>
        <taxon>Glires</taxon>
        <taxon>Rodentia</taxon>
        <taxon>Sciuromorpha</taxon>
        <taxon>Sciuridae</taxon>
        <taxon>Xerinae</taxon>
        <taxon>Marmotini</taxon>
        <taxon>Marmota</taxon>
    </lineage>
</organism>
<keyword evidence="3" id="KW-1185">Reference proteome</keyword>
<feature type="region of interest" description="Disordered" evidence="1">
    <location>
        <begin position="1"/>
        <end position="31"/>
    </location>
</feature>
<accession>A0A5E4CJS3</accession>
<proteinExistence type="predicted"/>
<sequence length="58" mass="5832">MVATSPPSRTTSGAAKPVGTSTLDSQALAGVPTQRQMCPEMVAAANMQASCHWTPGSG</sequence>